<gene>
    <name evidence="1" type="ORF">METZ01_LOCUS92928</name>
</gene>
<dbReference type="SUPFAM" id="SSF51197">
    <property type="entry name" value="Clavaminate synthase-like"/>
    <property type="match status" value="1"/>
</dbReference>
<evidence type="ECO:0000313" key="1">
    <source>
        <dbReference type="EMBL" id="SVA40074.1"/>
    </source>
</evidence>
<evidence type="ECO:0008006" key="2">
    <source>
        <dbReference type="Google" id="ProtNLM"/>
    </source>
</evidence>
<name>A0A381VIQ3_9ZZZZ</name>
<dbReference type="EMBL" id="UINC01008916">
    <property type="protein sequence ID" value="SVA40074.1"/>
    <property type="molecule type" value="Genomic_DNA"/>
</dbReference>
<organism evidence="1">
    <name type="scientific">marine metagenome</name>
    <dbReference type="NCBI Taxonomy" id="408172"/>
    <lineage>
        <taxon>unclassified sequences</taxon>
        <taxon>metagenomes</taxon>
        <taxon>ecological metagenomes</taxon>
    </lineage>
</organism>
<dbReference type="Gene3D" id="2.60.120.620">
    <property type="entry name" value="q2cbj1_9rhob like domain"/>
    <property type="match status" value="1"/>
</dbReference>
<reference evidence="1" key="1">
    <citation type="submission" date="2018-05" db="EMBL/GenBank/DDBJ databases">
        <authorList>
            <person name="Lanie J.A."/>
            <person name="Ng W.-L."/>
            <person name="Kazmierczak K.M."/>
            <person name="Andrzejewski T.M."/>
            <person name="Davidsen T.M."/>
            <person name="Wayne K.J."/>
            <person name="Tettelin H."/>
            <person name="Glass J.I."/>
            <person name="Rusch D."/>
            <person name="Podicherti R."/>
            <person name="Tsui H.-C.T."/>
            <person name="Winkler M.E."/>
        </authorList>
    </citation>
    <scope>NUCLEOTIDE SEQUENCE</scope>
</reference>
<dbReference type="AlphaFoldDB" id="A0A381VIQ3"/>
<accession>A0A381VIQ3</accession>
<dbReference type="InterPro" id="IPR008775">
    <property type="entry name" value="Phytyl_CoA_dOase-like"/>
</dbReference>
<dbReference type="Pfam" id="PF05721">
    <property type="entry name" value="PhyH"/>
    <property type="match status" value="1"/>
</dbReference>
<sequence length="333" mass="37634">MEIKDWSSAKDTPALYRQLKELDLLENLAELEAFGYTVLSPEKVGPAEQHEEAKEVVLRIACERKGCSRDELARVFSDGQELLRFVLWDDLIFEKLVLTPTALGLIQWMVGTNCVLSLCNAWVKGKGKSRTGIHADWAQFEMPTMAVETFGANFNYLLTDYSKDDGGLSFVPGSHRWRRLPSKEESAYWADNAQPIEAPAGSMIIWGDHTWHGSYPKTTDGLRLMILGMYNRPHMQTQEAYRQTVTDEALARNPKRFARLMNVYNAMPWGKTPDYTIAGQGPNGYLSLFDTEPVGRVMRVPARGDYHQYDPKTGEAIKAAMSADVGFPDHYKK</sequence>
<protein>
    <recommendedName>
        <fullName evidence="2">Phytanoyl-CoA dioxygenase</fullName>
    </recommendedName>
</protein>
<proteinExistence type="predicted"/>